<reference evidence="3" key="1">
    <citation type="journal article" date="2011" name="J. Bacteriol.">
        <title>Genome sequences of eight morphologically diverse alphaproteobacteria.</title>
        <authorList>
            <consortium name="US DOE Joint Genome Institute"/>
            <person name="Brown P.J."/>
            <person name="Kysela D.T."/>
            <person name="Buechlein A."/>
            <person name="Hemmerich C."/>
            <person name="Brun Y.V."/>
        </authorList>
    </citation>
    <scope>NUCLEOTIDE SEQUENCE [LARGE SCALE GENOMIC DNA]</scope>
    <source>
        <strain evidence="3">ATCC 17100 / ATH 3.1.1 / DSM 162 / LMG 4299</strain>
    </source>
</reference>
<dbReference type="EMBL" id="CP002292">
    <property type="protein sequence ID" value="ADP71980.1"/>
    <property type="molecule type" value="Genomic_DNA"/>
</dbReference>
<organism evidence="2 3">
    <name type="scientific">Rhodomicrobium vannielii (strain ATCC 17100 / DSM 162 / LMG 4299 / NCIMB 10020 / ATH 3.1.1)</name>
    <dbReference type="NCBI Taxonomy" id="648757"/>
    <lineage>
        <taxon>Bacteria</taxon>
        <taxon>Pseudomonadati</taxon>
        <taxon>Pseudomonadota</taxon>
        <taxon>Alphaproteobacteria</taxon>
        <taxon>Hyphomicrobiales</taxon>
        <taxon>Hyphomicrobiaceae</taxon>
        <taxon>Rhodomicrobium</taxon>
    </lineage>
</organism>
<keyword evidence="3" id="KW-1185">Reference proteome</keyword>
<accession>E3I854</accession>
<evidence type="ECO:0000256" key="1">
    <source>
        <dbReference type="SAM" id="Phobius"/>
    </source>
</evidence>
<dbReference type="KEGG" id="rva:Rvan_2770"/>
<dbReference type="RefSeq" id="WP_013420355.1">
    <property type="nucleotide sequence ID" value="NC_014664.1"/>
</dbReference>
<gene>
    <name evidence="2" type="ordered locus">Rvan_2770</name>
</gene>
<sequence>MGLDPLKGAVAQARRDLHAALMVPALYLYAGAVTPVAIRVLRSDGWRGRVDGEYAGMADSTIKLVFMDFRPRKGAIVSVTPGEAYRIEVVLPPDGEKAVVAAVKLPTSEAAPLPVPA</sequence>
<dbReference type="HOGENOM" id="CLU_2083069_0_0_5"/>
<keyword evidence="1" id="KW-0472">Membrane</keyword>
<dbReference type="Proteomes" id="UP000001399">
    <property type="component" value="Chromosome"/>
</dbReference>
<evidence type="ECO:0000313" key="2">
    <source>
        <dbReference type="EMBL" id="ADP71980.1"/>
    </source>
</evidence>
<keyword evidence="1" id="KW-1133">Transmembrane helix</keyword>
<proteinExistence type="predicted"/>
<keyword evidence="1" id="KW-0812">Transmembrane</keyword>
<protein>
    <submittedName>
        <fullName evidence="2">Uncharacterized protein</fullName>
    </submittedName>
</protein>
<dbReference type="STRING" id="648757.Rvan_2770"/>
<feature type="transmembrane region" description="Helical" evidence="1">
    <location>
        <begin position="20"/>
        <end position="41"/>
    </location>
</feature>
<name>E3I854_RHOVT</name>
<dbReference type="OrthoDB" id="8456707at2"/>
<evidence type="ECO:0000313" key="3">
    <source>
        <dbReference type="Proteomes" id="UP000001399"/>
    </source>
</evidence>
<dbReference type="AlphaFoldDB" id="E3I854"/>